<feature type="binding site" evidence="10 13">
    <location>
        <begin position="206"/>
        <end position="208"/>
    </location>
    <ligand>
        <name>FMN</name>
        <dbReference type="ChEBI" id="CHEBI:58210"/>
    </ligand>
</feature>
<dbReference type="InterPro" id="IPR035587">
    <property type="entry name" value="DUS-like_FMN-bd"/>
</dbReference>
<protein>
    <recommendedName>
        <fullName evidence="10">tRNA-dihydrouridine(20/20a) synthase</fullName>
        <ecNumber evidence="10">1.3.1.91</ecNumber>
    </recommendedName>
    <alternativeName>
        <fullName evidence="10">U20-specific dihydrouridine synthase</fullName>
        <shortName evidence="10">U20-specific Dus</shortName>
    </alternativeName>
    <alternativeName>
        <fullName evidence="10">tRNA-dihydrouridine synthase A</fullName>
    </alternativeName>
</protein>
<dbReference type="InterPro" id="IPR004653">
    <property type="entry name" value="DusA"/>
</dbReference>
<organism evidence="15 16">
    <name type="scientific">Vespertiliibacter pulmonis</name>
    <dbReference type="NCBI Taxonomy" id="1443036"/>
    <lineage>
        <taxon>Bacteria</taxon>
        <taxon>Pseudomonadati</taxon>
        <taxon>Pseudomonadota</taxon>
        <taxon>Gammaproteobacteria</taxon>
        <taxon>Pasteurellales</taxon>
        <taxon>Pasteurellaceae</taxon>
        <taxon>Vespertiliibacter</taxon>
    </lineage>
</organism>
<comment type="catalytic activity">
    <reaction evidence="10">
        <text>5,6-dihydrouridine(20a) in tRNA + NADP(+) = uridine(20a) in tRNA + NADPH + H(+)</text>
        <dbReference type="Rhea" id="RHEA:53344"/>
        <dbReference type="Rhea" id="RHEA-COMP:13535"/>
        <dbReference type="Rhea" id="RHEA-COMP:13536"/>
        <dbReference type="ChEBI" id="CHEBI:15378"/>
        <dbReference type="ChEBI" id="CHEBI:57783"/>
        <dbReference type="ChEBI" id="CHEBI:58349"/>
        <dbReference type="ChEBI" id="CHEBI:65315"/>
        <dbReference type="ChEBI" id="CHEBI:74443"/>
    </reaction>
</comment>
<evidence type="ECO:0000256" key="1">
    <source>
        <dbReference type="ARBA" id="ARBA00001917"/>
    </source>
</evidence>
<dbReference type="AlphaFoldDB" id="A0A3N4VL50"/>
<comment type="cofactor">
    <cofactor evidence="1 10 11 13">
        <name>FMN</name>
        <dbReference type="ChEBI" id="CHEBI:58210"/>
    </cofactor>
</comment>
<keyword evidence="3 10" id="KW-0285">Flavoprotein</keyword>
<dbReference type="Pfam" id="PF01207">
    <property type="entry name" value="Dus"/>
    <property type="match status" value="1"/>
</dbReference>
<evidence type="ECO:0000256" key="11">
    <source>
        <dbReference type="PIRNR" id="PIRNR006621"/>
    </source>
</evidence>
<reference evidence="15 16" key="1">
    <citation type="submission" date="2018-11" db="EMBL/GenBank/DDBJ databases">
        <title>Genomic Encyclopedia of Type Strains, Phase IV (KMG-IV): sequencing the most valuable type-strain genomes for metagenomic binning, comparative biology and taxonomic classification.</title>
        <authorList>
            <person name="Goeker M."/>
        </authorList>
    </citation>
    <scope>NUCLEOTIDE SEQUENCE [LARGE SCALE GENOMIC DNA]</scope>
    <source>
        <strain evidence="15 16">DSM 27238</strain>
    </source>
</reference>
<keyword evidence="8 10" id="KW-0560">Oxidoreductase</keyword>
<dbReference type="InterPro" id="IPR018517">
    <property type="entry name" value="tRNA_hU_synthase_CS"/>
</dbReference>
<dbReference type="GO" id="GO:0102264">
    <property type="term" value="F:tRNA-dihydrouridine20 synthase activity"/>
    <property type="evidence" value="ECO:0007669"/>
    <property type="project" value="UniProtKB-EC"/>
</dbReference>
<dbReference type="OrthoDB" id="9783413at2"/>
<name>A0A3N4VL50_9PAST</name>
<keyword evidence="7 10" id="KW-0694">RNA-binding</keyword>
<comment type="similarity">
    <text evidence="11">Belongs to the dus family.</text>
</comment>
<dbReference type="Proteomes" id="UP000281691">
    <property type="component" value="Unassembled WGS sequence"/>
</dbReference>
<dbReference type="InterPro" id="IPR001269">
    <property type="entry name" value="DUS_fam"/>
</dbReference>
<dbReference type="FunFam" id="3.20.20.70:FF:000083">
    <property type="entry name" value="tRNA-dihydrouridine(20/20a) synthase"/>
    <property type="match status" value="1"/>
</dbReference>
<dbReference type="GO" id="GO:0050660">
    <property type="term" value="F:flavin adenine dinucleotide binding"/>
    <property type="evidence" value="ECO:0007669"/>
    <property type="project" value="InterPro"/>
</dbReference>
<feature type="site" description="Interacts with tRNA" evidence="10">
    <location>
        <position position="181"/>
    </location>
</feature>
<comment type="caution">
    <text evidence="15">The sequence shown here is derived from an EMBL/GenBank/DDBJ whole genome shotgun (WGS) entry which is preliminary data.</text>
</comment>
<keyword evidence="4 10" id="KW-0288">FMN</keyword>
<feature type="binding site" evidence="10 13">
    <location>
        <begin position="228"/>
        <end position="229"/>
    </location>
    <ligand>
        <name>FMN</name>
        <dbReference type="ChEBI" id="CHEBI:58210"/>
    </ligand>
</feature>
<feature type="site" description="Interacts with tRNA; defines subfamily-specific binding signature" evidence="10">
    <location>
        <position position="297"/>
    </location>
</feature>
<keyword evidence="16" id="KW-1185">Reference proteome</keyword>
<dbReference type="PROSITE" id="PS01136">
    <property type="entry name" value="UPF0034"/>
    <property type="match status" value="1"/>
</dbReference>
<evidence type="ECO:0000256" key="2">
    <source>
        <dbReference type="ARBA" id="ARBA00022555"/>
    </source>
</evidence>
<evidence type="ECO:0000313" key="16">
    <source>
        <dbReference type="Proteomes" id="UP000281691"/>
    </source>
</evidence>
<evidence type="ECO:0000256" key="10">
    <source>
        <dbReference type="HAMAP-Rule" id="MF_02041"/>
    </source>
</evidence>
<proteinExistence type="inferred from homology"/>
<evidence type="ECO:0000259" key="14">
    <source>
        <dbReference type="Pfam" id="PF01207"/>
    </source>
</evidence>
<dbReference type="HAMAP" id="MF_02041">
    <property type="entry name" value="DusA_subfam"/>
    <property type="match status" value="1"/>
</dbReference>
<evidence type="ECO:0000256" key="5">
    <source>
        <dbReference type="ARBA" id="ARBA00022694"/>
    </source>
</evidence>
<dbReference type="GO" id="GO:0000049">
    <property type="term" value="F:tRNA binding"/>
    <property type="evidence" value="ECO:0007669"/>
    <property type="project" value="UniProtKB-UniRule"/>
</dbReference>
<keyword evidence="2 10" id="KW-0820">tRNA-binding</keyword>
<feature type="binding site" evidence="10 13">
    <location>
        <position position="66"/>
    </location>
    <ligand>
        <name>FMN</name>
        <dbReference type="ChEBI" id="CHEBI:58210"/>
    </ligand>
</feature>
<dbReference type="InterPro" id="IPR013785">
    <property type="entry name" value="Aldolase_TIM"/>
</dbReference>
<dbReference type="NCBIfam" id="NF008774">
    <property type="entry name" value="PRK11815.1"/>
    <property type="match status" value="1"/>
</dbReference>
<dbReference type="EMBL" id="RKQP01000002">
    <property type="protein sequence ID" value="RPE83822.1"/>
    <property type="molecule type" value="Genomic_DNA"/>
</dbReference>
<keyword evidence="6 10" id="KW-0521">NADP</keyword>
<evidence type="ECO:0000313" key="15">
    <source>
        <dbReference type="EMBL" id="RPE83822.1"/>
    </source>
</evidence>
<comment type="catalytic activity">
    <reaction evidence="10">
        <text>5,6-dihydrouridine(20) in tRNA + NAD(+) = uridine(20) in tRNA + NADH + H(+)</text>
        <dbReference type="Rhea" id="RHEA:53340"/>
        <dbReference type="Rhea" id="RHEA-COMP:13533"/>
        <dbReference type="Rhea" id="RHEA-COMP:13534"/>
        <dbReference type="ChEBI" id="CHEBI:15378"/>
        <dbReference type="ChEBI" id="CHEBI:57540"/>
        <dbReference type="ChEBI" id="CHEBI:57945"/>
        <dbReference type="ChEBI" id="CHEBI:65315"/>
        <dbReference type="ChEBI" id="CHEBI:74443"/>
        <dbReference type="EC" id="1.3.1.91"/>
    </reaction>
</comment>
<dbReference type="NCBIfam" id="TIGR00742">
    <property type="entry name" value="yjbN"/>
    <property type="match status" value="1"/>
</dbReference>
<keyword evidence="13" id="KW-0547">Nucleotide-binding</keyword>
<accession>A0A3N4VL50</accession>
<evidence type="ECO:0000256" key="7">
    <source>
        <dbReference type="ARBA" id="ARBA00022884"/>
    </source>
</evidence>
<dbReference type="SUPFAM" id="SSF51395">
    <property type="entry name" value="FMN-linked oxidoreductases"/>
    <property type="match status" value="1"/>
</dbReference>
<comment type="function">
    <text evidence="9 10">Catalyzes the synthesis of 5,6-dihydrouridine (D), a modified base found in the D-loop of most tRNAs, via the reduction of the C5-C6 double bond in target uridines. Specifically modifies U20 and U20a in tRNAs.</text>
</comment>
<comment type="catalytic activity">
    <reaction evidence="10">
        <text>5,6-dihydrouridine(20a) in tRNA + NAD(+) = uridine(20a) in tRNA + NADH + H(+)</text>
        <dbReference type="Rhea" id="RHEA:53348"/>
        <dbReference type="Rhea" id="RHEA-COMP:13535"/>
        <dbReference type="Rhea" id="RHEA-COMP:13536"/>
        <dbReference type="ChEBI" id="CHEBI:15378"/>
        <dbReference type="ChEBI" id="CHEBI:57540"/>
        <dbReference type="ChEBI" id="CHEBI:57945"/>
        <dbReference type="ChEBI" id="CHEBI:65315"/>
        <dbReference type="ChEBI" id="CHEBI:74443"/>
    </reaction>
</comment>
<dbReference type="CDD" id="cd02801">
    <property type="entry name" value="DUS_like_FMN"/>
    <property type="match status" value="1"/>
</dbReference>
<evidence type="ECO:0000256" key="6">
    <source>
        <dbReference type="ARBA" id="ARBA00022857"/>
    </source>
</evidence>
<sequence length="322" mass="36824">MEQTFYRGRFSVAPMLDWTTRHCRYFHRQFTQQALLYSEMITAPAILNAKYDLLGFDLAENPVALQLGGSDPRQLAECAKLVEERHYAEINLNVGCPSDRVQNGMFGACLMGNAELVARCVEAMREVVNIPVTVKHRIGIDDLDSYEFLCDFIEKIQPYCNDFIVHARKAWLSGLSPRENREIPPLDYERVYQLKKDFPHLKISINGGIKTLEEAKQHLRFVDGVMIGREAYQNPSLLGQVDRELFDKNLPEVTARQAVEQMFPYIEQQLSQGVYLNHLIRPMLGAFQHCKGARQWRRHLSENAHLAGAGIEVVEQALAFVS</sequence>
<evidence type="ECO:0000256" key="9">
    <source>
        <dbReference type="ARBA" id="ARBA00058013"/>
    </source>
</evidence>
<evidence type="ECO:0000256" key="4">
    <source>
        <dbReference type="ARBA" id="ARBA00022643"/>
    </source>
</evidence>
<dbReference type="PIRSF" id="PIRSF006621">
    <property type="entry name" value="Dus"/>
    <property type="match status" value="1"/>
</dbReference>
<comment type="caution">
    <text evidence="10">Lacks conserved residue(s) required for the propagation of feature annotation.</text>
</comment>
<dbReference type="PANTHER" id="PTHR42907:SF1">
    <property type="entry name" value="FMN-LINKED OXIDOREDUCTASES SUPERFAMILY PROTEIN"/>
    <property type="match status" value="1"/>
</dbReference>
<dbReference type="PANTHER" id="PTHR42907">
    <property type="entry name" value="FMN-LINKED OXIDOREDUCTASES SUPERFAMILY PROTEIN"/>
    <property type="match status" value="1"/>
</dbReference>
<evidence type="ECO:0000256" key="12">
    <source>
        <dbReference type="PIRSR" id="PIRSR006621-1"/>
    </source>
</evidence>
<dbReference type="GO" id="GO:0010181">
    <property type="term" value="F:FMN binding"/>
    <property type="evidence" value="ECO:0007669"/>
    <property type="project" value="UniProtKB-UniRule"/>
</dbReference>
<feature type="active site" description="Proton donor" evidence="10 12">
    <location>
        <position position="96"/>
    </location>
</feature>
<feature type="binding site" evidence="10">
    <location>
        <begin position="14"/>
        <end position="16"/>
    </location>
    <ligand>
        <name>FMN</name>
        <dbReference type="ChEBI" id="CHEBI:58210"/>
    </ligand>
</feature>
<comment type="similarity">
    <text evidence="10">Belongs to the Dus family. DusA subfamily.</text>
</comment>
<evidence type="ECO:0000256" key="3">
    <source>
        <dbReference type="ARBA" id="ARBA00022630"/>
    </source>
</evidence>
<dbReference type="Gene3D" id="3.20.20.70">
    <property type="entry name" value="Aldolase class I"/>
    <property type="match status" value="1"/>
</dbReference>
<feature type="binding site" evidence="10 13">
    <location>
        <position position="135"/>
    </location>
    <ligand>
        <name>FMN</name>
        <dbReference type="ChEBI" id="CHEBI:58210"/>
    </ligand>
</feature>
<evidence type="ECO:0000256" key="8">
    <source>
        <dbReference type="ARBA" id="ARBA00023002"/>
    </source>
</evidence>
<feature type="site" description="Interacts with tRNA" evidence="10">
    <location>
        <position position="93"/>
    </location>
</feature>
<feature type="domain" description="DUS-like FMN-binding" evidence="14">
    <location>
        <begin position="12"/>
        <end position="318"/>
    </location>
</feature>
<dbReference type="Gene3D" id="1.20.120.1460">
    <property type="match status" value="1"/>
</dbReference>
<feature type="site" description="Interacts with tRNA; defines subfamily-specific binding signature" evidence="10">
    <location>
        <position position="294"/>
    </location>
</feature>
<keyword evidence="5 10" id="KW-0819">tRNA processing</keyword>
<dbReference type="EC" id="1.3.1.91" evidence="10"/>
<gene>
    <name evidence="10" type="primary">dusA</name>
    <name evidence="15" type="ORF">EDC46_1025</name>
</gene>
<feature type="binding site" evidence="10 13">
    <location>
        <position position="166"/>
    </location>
    <ligand>
        <name>FMN</name>
        <dbReference type="ChEBI" id="CHEBI:58210"/>
    </ligand>
</feature>
<dbReference type="RefSeq" id="WP_124211193.1">
    <property type="nucleotide sequence ID" value="NZ_CP016615.1"/>
</dbReference>
<evidence type="ECO:0000256" key="13">
    <source>
        <dbReference type="PIRSR" id="PIRSR006621-2"/>
    </source>
</evidence>
<comment type="catalytic activity">
    <reaction evidence="10">
        <text>5,6-dihydrouridine(20) in tRNA + NADP(+) = uridine(20) in tRNA + NADPH + H(+)</text>
        <dbReference type="Rhea" id="RHEA:53336"/>
        <dbReference type="Rhea" id="RHEA-COMP:13533"/>
        <dbReference type="Rhea" id="RHEA-COMP:13534"/>
        <dbReference type="ChEBI" id="CHEBI:15378"/>
        <dbReference type="ChEBI" id="CHEBI:57783"/>
        <dbReference type="ChEBI" id="CHEBI:58349"/>
        <dbReference type="ChEBI" id="CHEBI:65315"/>
        <dbReference type="ChEBI" id="CHEBI:74443"/>
        <dbReference type="EC" id="1.3.1.91"/>
    </reaction>
</comment>
<dbReference type="GO" id="GO:0102266">
    <property type="term" value="F:tRNA-dihydrouridine20a synthase activity"/>
    <property type="evidence" value="ECO:0007669"/>
    <property type="project" value="RHEA"/>
</dbReference>